<evidence type="ECO:0000256" key="5">
    <source>
        <dbReference type="ARBA" id="ARBA00023163"/>
    </source>
</evidence>
<dbReference type="InterPro" id="IPR039425">
    <property type="entry name" value="RNA_pol_sigma-70-like"/>
</dbReference>
<evidence type="ECO:0000256" key="4">
    <source>
        <dbReference type="ARBA" id="ARBA00023125"/>
    </source>
</evidence>
<dbReference type="Proteomes" id="UP000184432">
    <property type="component" value="Unassembled WGS sequence"/>
</dbReference>
<dbReference type="GO" id="GO:0006352">
    <property type="term" value="P:DNA-templated transcription initiation"/>
    <property type="evidence" value="ECO:0007669"/>
    <property type="project" value="InterPro"/>
</dbReference>
<proteinExistence type="inferred from homology"/>
<dbReference type="PANTHER" id="PTHR43133:SF8">
    <property type="entry name" value="RNA POLYMERASE SIGMA FACTOR HI_1459-RELATED"/>
    <property type="match status" value="1"/>
</dbReference>
<dbReference type="SUPFAM" id="SSF88946">
    <property type="entry name" value="Sigma2 domain of RNA polymerase sigma factors"/>
    <property type="match status" value="1"/>
</dbReference>
<evidence type="ECO:0000256" key="3">
    <source>
        <dbReference type="ARBA" id="ARBA00023082"/>
    </source>
</evidence>
<evidence type="ECO:0000259" key="6">
    <source>
        <dbReference type="Pfam" id="PF04542"/>
    </source>
</evidence>
<comment type="similarity">
    <text evidence="1">Belongs to the sigma-70 factor family. ECF subfamily.</text>
</comment>
<protein>
    <submittedName>
        <fullName evidence="7">RNA polymerase sigma factor, sigma-70 family</fullName>
    </submittedName>
</protein>
<evidence type="ECO:0000313" key="7">
    <source>
        <dbReference type="EMBL" id="SHJ47480.1"/>
    </source>
</evidence>
<accession>A0A1M6JLG2</accession>
<dbReference type="InterPro" id="IPR007627">
    <property type="entry name" value="RNA_pol_sigma70_r2"/>
</dbReference>
<keyword evidence="3" id="KW-0731">Sigma factor</keyword>
<name>A0A1M6JLG2_9FLAO</name>
<dbReference type="Pfam" id="PF04542">
    <property type="entry name" value="Sigma70_r2"/>
    <property type="match status" value="1"/>
</dbReference>
<dbReference type="SUPFAM" id="SSF88659">
    <property type="entry name" value="Sigma3 and sigma4 domains of RNA polymerase sigma factors"/>
    <property type="match status" value="1"/>
</dbReference>
<evidence type="ECO:0000256" key="1">
    <source>
        <dbReference type="ARBA" id="ARBA00010641"/>
    </source>
</evidence>
<dbReference type="InterPro" id="IPR013324">
    <property type="entry name" value="RNA_pol_sigma_r3/r4-like"/>
</dbReference>
<sequence>MNQDQTIITGIIQGDERILNCFYKENIRYVQGYILRNYGNAEDVEDIFQDALVVLYQKLKAGLLEIRVPVRTYFYGICKNLWRNRLRKKMRSVVNHAHHRFDEEVDEIGFEDIENQERELLYRKHFQNLSADHRELLGLVFEGKSMKEISQIKGYSVGYTRKKKFLAKKKLLSMIEEDPMYNELRAVC</sequence>
<dbReference type="NCBIfam" id="TIGR02937">
    <property type="entry name" value="sigma70-ECF"/>
    <property type="match status" value="1"/>
</dbReference>
<keyword evidence="8" id="KW-1185">Reference proteome</keyword>
<reference evidence="8" key="1">
    <citation type="submission" date="2016-11" db="EMBL/GenBank/DDBJ databases">
        <authorList>
            <person name="Varghese N."/>
            <person name="Submissions S."/>
        </authorList>
    </citation>
    <scope>NUCLEOTIDE SEQUENCE [LARGE SCALE GENOMIC DNA]</scope>
    <source>
        <strain evidence="8">DSM 22623</strain>
    </source>
</reference>
<dbReference type="InterPro" id="IPR014284">
    <property type="entry name" value="RNA_pol_sigma-70_dom"/>
</dbReference>
<feature type="domain" description="RNA polymerase sigma-70 region 2" evidence="6">
    <location>
        <begin position="22"/>
        <end position="91"/>
    </location>
</feature>
<dbReference type="InterPro" id="IPR013325">
    <property type="entry name" value="RNA_pol_sigma_r2"/>
</dbReference>
<keyword evidence="5" id="KW-0804">Transcription</keyword>
<dbReference type="InterPro" id="IPR036388">
    <property type="entry name" value="WH-like_DNA-bd_sf"/>
</dbReference>
<gene>
    <name evidence="7" type="ORF">SAMN04488508_109128</name>
</gene>
<dbReference type="GO" id="GO:0003677">
    <property type="term" value="F:DNA binding"/>
    <property type="evidence" value="ECO:0007669"/>
    <property type="project" value="UniProtKB-KW"/>
</dbReference>
<dbReference type="Gene3D" id="1.10.10.10">
    <property type="entry name" value="Winged helix-like DNA-binding domain superfamily/Winged helix DNA-binding domain"/>
    <property type="match status" value="1"/>
</dbReference>
<organism evidence="7 8">
    <name type="scientific">Aquimarina spongiae</name>
    <dbReference type="NCBI Taxonomy" id="570521"/>
    <lineage>
        <taxon>Bacteria</taxon>
        <taxon>Pseudomonadati</taxon>
        <taxon>Bacteroidota</taxon>
        <taxon>Flavobacteriia</taxon>
        <taxon>Flavobacteriales</taxon>
        <taxon>Flavobacteriaceae</taxon>
        <taxon>Aquimarina</taxon>
    </lineage>
</organism>
<dbReference type="Gene3D" id="1.10.1740.10">
    <property type="match status" value="1"/>
</dbReference>
<dbReference type="AlphaFoldDB" id="A0A1M6JLG2"/>
<evidence type="ECO:0000256" key="2">
    <source>
        <dbReference type="ARBA" id="ARBA00023015"/>
    </source>
</evidence>
<keyword evidence="2" id="KW-0805">Transcription regulation</keyword>
<evidence type="ECO:0000313" key="8">
    <source>
        <dbReference type="Proteomes" id="UP000184432"/>
    </source>
</evidence>
<dbReference type="STRING" id="570521.SAMN04488508_109128"/>
<dbReference type="GO" id="GO:0016987">
    <property type="term" value="F:sigma factor activity"/>
    <property type="evidence" value="ECO:0007669"/>
    <property type="project" value="UniProtKB-KW"/>
</dbReference>
<dbReference type="EMBL" id="FQYP01000009">
    <property type="protein sequence ID" value="SHJ47480.1"/>
    <property type="molecule type" value="Genomic_DNA"/>
</dbReference>
<keyword evidence="4" id="KW-0238">DNA-binding</keyword>
<dbReference type="PANTHER" id="PTHR43133">
    <property type="entry name" value="RNA POLYMERASE ECF-TYPE SIGMA FACTO"/>
    <property type="match status" value="1"/>
</dbReference>